<reference evidence="3 4" key="1">
    <citation type="journal article" date="2019" name="Nat. Med.">
        <title>A library of human gut bacterial isolates paired with longitudinal multiomics data enables mechanistic microbiome research.</title>
        <authorList>
            <person name="Poyet M."/>
            <person name="Groussin M."/>
            <person name="Gibbons S.M."/>
            <person name="Avila-Pacheco J."/>
            <person name="Jiang X."/>
            <person name="Kearney S.M."/>
            <person name="Perrotta A.R."/>
            <person name="Berdy B."/>
            <person name="Zhao S."/>
            <person name="Lieberman T.D."/>
            <person name="Swanson P.K."/>
            <person name="Smith M."/>
            <person name="Roesemann S."/>
            <person name="Alexander J.E."/>
            <person name="Rich S.A."/>
            <person name="Livny J."/>
            <person name="Vlamakis H."/>
            <person name="Clish C."/>
            <person name="Bullock K."/>
            <person name="Deik A."/>
            <person name="Scott J."/>
            <person name="Pierce K.A."/>
            <person name="Xavier R.J."/>
            <person name="Alm E.J."/>
        </authorList>
    </citation>
    <scope>NUCLEOTIDE SEQUENCE [LARGE SCALE GENOMIC DNA]</scope>
    <source>
        <strain evidence="1 3">BIOML-A4</strain>
        <strain evidence="2 4">BIOML-A5</strain>
    </source>
</reference>
<dbReference type="Gene3D" id="1.25.40.10">
    <property type="entry name" value="Tetratricopeptide repeat domain"/>
    <property type="match status" value="1"/>
</dbReference>
<dbReference type="EMBL" id="WKPI01000027">
    <property type="protein sequence ID" value="MSC34135.1"/>
    <property type="molecule type" value="Genomic_DNA"/>
</dbReference>
<evidence type="ECO:0000313" key="4">
    <source>
        <dbReference type="Proteomes" id="UP000480929"/>
    </source>
</evidence>
<dbReference type="SMART" id="SM00671">
    <property type="entry name" value="SEL1"/>
    <property type="match status" value="4"/>
</dbReference>
<sequence>MTLDESDILLNLGAEAYQTGTPEGFKTAVAYYQKSAALGNSQAMTNLGYCYTYGRGVQVDQKRGFQYFIQAAKLGNFEAVMKVADAYQKGKFVEKDEINAYKMYLKLYHHLQEIGEIEEYPEVCLRLGNCAYSGMGTKKDIQQARTYFEMAAAYYRQREHVYFYYPKQRKQAEEMIRKCDQKLAAENQADRKA</sequence>
<dbReference type="Proteomes" id="UP000433575">
    <property type="component" value="Unassembled WGS sequence"/>
</dbReference>
<dbReference type="OrthoDB" id="7056571at2"/>
<dbReference type="AlphaFoldDB" id="A0A6N7S9V6"/>
<evidence type="ECO:0000313" key="1">
    <source>
        <dbReference type="EMBL" id="MSA90405.1"/>
    </source>
</evidence>
<dbReference type="SUPFAM" id="SSF81901">
    <property type="entry name" value="HCP-like"/>
    <property type="match status" value="1"/>
</dbReference>
<dbReference type="PANTHER" id="PTHR43628:SF1">
    <property type="entry name" value="CHITIN SYNTHASE REGULATORY FACTOR 2-RELATED"/>
    <property type="match status" value="1"/>
</dbReference>
<dbReference type="Pfam" id="PF08238">
    <property type="entry name" value="Sel1"/>
    <property type="match status" value="4"/>
</dbReference>
<gene>
    <name evidence="2" type="ORF">GKD88_13495</name>
    <name evidence="1" type="ORF">GKE08_13825</name>
</gene>
<dbReference type="InterPro" id="IPR011990">
    <property type="entry name" value="TPR-like_helical_dom_sf"/>
</dbReference>
<name>A0A6N7S9V6_9FIRM</name>
<proteinExistence type="predicted"/>
<dbReference type="InterPro" id="IPR006597">
    <property type="entry name" value="Sel1-like"/>
</dbReference>
<comment type="caution">
    <text evidence="1">The sequence shown here is derived from an EMBL/GenBank/DDBJ whole genome shotgun (WGS) entry which is preliminary data.</text>
</comment>
<accession>A0A6N7S9V6</accession>
<dbReference type="PANTHER" id="PTHR43628">
    <property type="entry name" value="ACTIVATOR OF C KINASE PROTEIN 1-RELATED"/>
    <property type="match status" value="1"/>
</dbReference>
<dbReference type="InterPro" id="IPR052945">
    <property type="entry name" value="Mitotic_Regulator"/>
</dbReference>
<evidence type="ECO:0000313" key="2">
    <source>
        <dbReference type="EMBL" id="MSC34135.1"/>
    </source>
</evidence>
<dbReference type="RefSeq" id="WP_154239638.1">
    <property type="nucleotide sequence ID" value="NZ_CALJPI010000001.1"/>
</dbReference>
<organism evidence="1 3">
    <name type="scientific">Holdemania massiliensis</name>
    <dbReference type="NCBI Taxonomy" id="1468449"/>
    <lineage>
        <taxon>Bacteria</taxon>
        <taxon>Bacillati</taxon>
        <taxon>Bacillota</taxon>
        <taxon>Erysipelotrichia</taxon>
        <taxon>Erysipelotrichales</taxon>
        <taxon>Erysipelotrichaceae</taxon>
        <taxon>Holdemania</taxon>
    </lineage>
</organism>
<dbReference type="EMBL" id="WKPJ01000025">
    <property type="protein sequence ID" value="MSA90405.1"/>
    <property type="molecule type" value="Genomic_DNA"/>
</dbReference>
<protein>
    <submittedName>
        <fullName evidence="1">Sel1 repeat family protein</fullName>
    </submittedName>
</protein>
<keyword evidence="4" id="KW-1185">Reference proteome</keyword>
<dbReference type="Proteomes" id="UP000480929">
    <property type="component" value="Unassembled WGS sequence"/>
</dbReference>
<evidence type="ECO:0000313" key="3">
    <source>
        <dbReference type="Proteomes" id="UP000433575"/>
    </source>
</evidence>